<reference evidence="5 6" key="1">
    <citation type="submission" date="2015-06" db="EMBL/GenBank/DDBJ databases">
        <title>Improved classification and identification of acetic acid bacteria using matrix-assisted laser desorption/ionization time-of-flight mass spectrometry; Gluconobacter nephelii and Gluconobacter uchimurae are later heterotypic synonyms of Gluconobacter japonicus and Gluconobacter oxydans, respectively.</title>
        <authorList>
            <person name="Li L."/>
            <person name="Cleenwerck I."/>
            <person name="De Vuyst L."/>
            <person name="Vandamme P."/>
        </authorList>
    </citation>
    <scope>NUCLEOTIDE SEQUENCE [LARGE SCALE GENOMIC DNA]</scope>
    <source>
        <strain evidence="3 6">LMG 1552</strain>
        <strain evidence="4 5">LMG 1699</strain>
    </source>
</reference>
<dbReference type="PATRIC" id="fig|178901.10.peg.1142"/>
<protein>
    <submittedName>
        <fullName evidence="4">Uncharacterized protein</fullName>
    </submittedName>
</protein>
<evidence type="ECO:0000313" key="5">
    <source>
        <dbReference type="Proteomes" id="UP000075377"/>
    </source>
</evidence>
<keyword evidence="2" id="KW-1133">Transmembrane helix</keyword>
<proteinExistence type="predicted"/>
<dbReference type="RefSeq" id="WP_043550615.1">
    <property type="nucleotide sequence ID" value="NZ_LHZF01000172.1"/>
</dbReference>
<evidence type="ECO:0000313" key="3">
    <source>
        <dbReference type="EMBL" id="KXV14556.1"/>
    </source>
</evidence>
<dbReference type="EMBL" id="LHZX01000318">
    <property type="protein sequence ID" value="KXV67621.1"/>
    <property type="molecule type" value="Genomic_DNA"/>
</dbReference>
<organism evidence="4 5">
    <name type="scientific">Acetobacter malorum</name>
    <dbReference type="NCBI Taxonomy" id="178901"/>
    <lineage>
        <taxon>Bacteria</taxon>
        <taxon>Pseudomonadati</taxon>
        <taxon>Pseudomonadota</taxon>
        <taxon>Alphaproteobacteria</taxon>
        <taxon>Acetobacterales</taxon>
        <taxon>Acetobacteraceae</taxon>
        <taxon>Acetobacter</taxon>
    </lineage>
</organism>
<evidence type="ECO:0000256" key="1">
    <source>
        <dbReference type="SAM" id="MobiDB-lite"/>
    </source>
</evidence>
<dbReference type="Proteomes" id="UP000075526">
    <property type="component" value="Unassembled WGS sequence"/>
</dbReference>
<evidence type="ECO:0000313" key="4">
    <source>
        <dbReference type="EMBL" id="KXV67621.1"/>
    </source>
</evidence>
<keyword evidence="2" id="KW-0472">Membrane</keyword>
<dbReference type="Proteomes" id="UP000075377">
    <property type="component" value="Unassembled WGS sequence"/>
</dbReference>
<name>A0A087PSG1_9PROT</name>
<evidence type="ECO:0000256" key="2">
    <source>
        <dbReference type="SAM" id="Phobius"/>
    </source>
</evidence>
<accession>A0A087PSG1</accession>
<keyword evidence="2" id="KW-0812">Transmembrane</keyword>
<evidence type="ECO:0000313" key="6">
    <source>
        <dbReference type="Proteomes" id="UP000075526"/>
    </source>
</evidence>
<dbReference type="OrthoDB" id="7226339at2"/>
<gene>
    <name evidence="3" type="ORF">AD933_11660</name>
    <name evidence="4" type="ORF">AD951_15425</name>
</gene>
<sequence length="67" mass="7512">MLNLVIAILSLIIWSSVVIYYFRTPLMRWFDNRFGKDPVLPDLDSDPEQPPAESHPTSAAPPADKAS</sequence>
<dbReference type="AlphaFoldDB" id="A0A087PSG1"/>
<feature type="region of interest" description="Disordered" evidence="1">
    <location>
        <begin position="40"/>
        <end position="67"/>
    </location>
</feature>
<dbReference type="EMBL" id="LHZF01000172">
    <property type="protein sequence ID" value="KXV14556.1"/>
    <property type="molecule type" value="Genomic_DNA"/>
</dbReference>
<feature type="transmembrane region" description="Helical" evidence="2">
    <location>
        <begin position="6"/>
        <end position="23"/>
    </location>
</feature>
<comment type="caution">
    <text evidence="4">The sequence shown here is derived from an EMBL/GenBank/DDBJ whole genome shotgun (WGS) entry which is preliminary data.</text>
</comment>